<dbReference type="RefSeq" id="WP_233729672.1">
    <property type="nucleotide sequence ID" value="NZ_JAJVCN010000003.1"/>
</dbReference>
<keyword evidence="1" id="KW-0812">Transmembrane</keyword>
<comment type="caution">
    <text evidence="2">The sequence shown here is derived from an EMBL/GenBank/DDBJ whole genome shotgun (WGS) entry which is preliminary data.</text>
</comment>
<keyword evidence="3" id="KW-1185">Reference proteome</keyword>
<proteinExistence type="predicted"/>
<organism evidence="2 3">
    <name type="scientific">Kibdelosporangium philippinense</name>
    <dbReference type="NCBI Taxonomy" id="211113"/>
    <lineage>
        <taxon>Bacteria</taxon>
        <taxon>Bacillati</taxon>
        <taxon>Actinomycetota</taxon>
        <taxon>Actinomycetes</taxon>
        <taxon>Pseudonocardiales</taxon>
        <taxon>Pseudonocardiaceae</taxon>
        <taxon>Kibdelosporangium</taxon>
    </lineage>
</organism>
<evidence type="ECO:0000313" key="3">
    <source>
        <dbReference type="Proteomes" id="UP001521150"/>
    </source>
</evidence>
<evidence type="ECO:0000256" key="1">
    <source>
        <dbReference type="SAM" id="Phobius"/>
    </source>
</evidence>
<sequence>MNEEQQRQQLIERIQRRRLEIDEFLDRARPRTNRLTVFSVVSSALAAAFTAGPAIGGPGMASAVQGQLGLPSESIVWQVLCLLALAVSIIAAICAALVRSQDNSSQVAAAEATNAELYGLKTMLEFGNLNVVPALGFYQQSVAKVAFVDEKLR</sequence>
<keyword evidence="1" id="KW-1133">Transmembrane helix</keyword>
<keyword evidence="1" id="KW-0472">Membrane</keyword>
<accession>A0ABS8ZLW0</accession>
<dbReference type="Proteomes" id="UP001521150">
    <property type="component" value="Unassembled WGS sequence"/>
</dbReference>
<dbReference type="EMBL" id="JAJVCN010000003">
    <property type="protein sequence ID" value="MCE7008143.1"/>
    <property type="molecule type" value="Genomic_DNA"/>
</dbReference>
<name>A0ABS8ZLW0_9PSEU</name>
<protein>
    <submittedName>
        <fullName evidence="2">Uncharacterized protein</fullName>
    </submittedName>
</protein>
<evidence type="ECO:0000313" key="2">
    <source>
        <dbReference type="EMBL" id="MCE7008143.1"/>
    </source>
</evidence>
<gene>
    <name evidence="2" type="ORF">LWC34_35800</name>
</gene>
<feature type="transmembrane region" description="Helical" evidence="1">
    <location>
        <begin position="35"/>
        <end position="55"/>
    </location>
</feature>
<feature type="transmembrane region" description="Helical" evidence="1">
    <location>
        <begin position="75"/>
        <end position="98"/>
    </location>
</feature>
<reference evidence="2 3" key="1">
    <citation type="submission" date="2021-12" db="EMBL/GenBank/DDBJ databases">
        <title>Genome sequence of Kibdelosporangium philippinense ATCC 49844.</title>
        <authorList>
            <person name="Fedorov E.A."/>
            <person name="Omeragic M."/>
            <person name="Shalygina K.F."/>
            <person name="Maclea K.S."/>
        </authorList>
    </citation>
    <scope>NUCLEOTIDE SEQUENCE [LARGE SCALE GENOMIC DNA]</scope>
    <source>
        <strain evidence="2 3">ATCC 49844</strain>
    </source>
</reference>